<name>A0AAW4VXA4_9FIRM</name>
<dbReference type="Gene3D" id="3.20.20.70">
    <property type="entry name" value="Aldolase class I"/>
    <property type="match status" value="1"/>
</dbReference>
<keyword evidence="2 12" id="KW-0004">4Fe-4S</keyword>
<dbReference type="SFLD" id="SFLDG01383">
    <property type="entry name" value="cyclic_pyranopterin_phosphate"/>
    <property type="match status" value="1"/>
</dbReference>
<evidence type="ECO:0000256" key="11">
    <source>
        <dbReference type="ARBA" id="ARBA00048697"/>
    </source>
</evidence>
<keyword evidence="16" id="KW-1185">Reference proteome</keyword>
<feature type="binding site" evidence="12">
    <location>
        <begin position="252"/>
        <end position="254"/>
    </location>
    <ligand>
        <name>GTP</name>
        <dbReference type="ChEBI" id="CHEBI:37565"/>
    </ligand>
</feature>
<feature type="binding site" evidence="12">
    <location>
        <position position="250"/>
    </location>
    <ligand>
        <name>[4Fe-4S] cluster</name>
        <dbReference type="ChEBI" id="CHEBI:49883"/>
        <label>2</label>
        <note>4Fe-4S-substrate</note>
    </ligand>
</feature>
<evidence type="ECO:0000256" key="9">
    <source>
        <dbReference type="ARBA" id="ARBA00023150"/>
    </source>
</evidence>
<feature type="binding site" evidence="12">
    <location>
        <position position="13"/>
    </location>
    <ligand>
        <name>GTP</name>
        <dbReference type="ChEBI" id="CHEBI:37565"/>
    </ligand>
</feature>
<comment type="cofactor">
    <cofactor evidence="12">
        <name>[4Fe-4S] cluster</name>
        <dbReference type="ChEBI" id="CHEBI:49883"/>
    </cofactor>
    <text evidence="12">Binds 2 [4Fe-4S] clusters. Binds 1 [4Fe-4S] cluster coordinated with 3 cysteines and an exchangeable S-adenosyl-L-methionine and 1 [4Fe-4S] cluster coordinated with 3 cysteines and the GTP-derived substrate.</text>
</comment>
<feature type="binding site" evidence="12">
    <location>
        <position position="20"/>
    </location>
    <ligand>
        <name>[4Fe-4S] cluster</name>
        <dbReference type="ChEBI" id="CHEBI:49883"/>
        <label>1</label>
        <note>4Fe-4S-S-AdoMet</note>
    </ligand>
</feature>
<evidence type="ECO:0000259" key="14">
    <source>
        <dbReference type="PROSITE" id="PS51918"/>
    </source>
</evidence>
<feature type="binding site" evidence="12">
    <location>
        <position position="118"/>
    </location>
    <ligand>
        <name>S-adenosyl-L-methionine</name>
        <dbReference type="ChEBI" id="CHEBI:59789"/>
    </ligand>
</feature>
<feature type="binding site" evidence="12">
    <location>
        <position position="27"/>
    </location>
    <ligand>
        <name>[4Fe-4S] cluster</name>
        <dbReference type="ChEBI" id="CHEBI:49883"/>
        <label>1</label>
        <note>4Fe-4S-S-AdoMet</note>
    </ligand>
</feature>
<evidence type="ECO:0000256" key="7">
    <source>
        <dbReference type="ARBA" id="ARBA00023014"/>
    </source>
</evidence>
<evidence type="ECO:0000256" key="8">
    <source>
        <dbReference type="ARBA" id="ARBA00023134"/>
    </source>
</evidence>
<comment type="function">
    <text evidence="12">Catalyzes the cyclization of GTP to (8S)-3',8-cyclo-7,8-dihydroguanosine 5'-triphosphate.</text>
</comment>
<dbReference type="RefSeq" id="WP_227601020.1">
    <property type="nucleotide sequence ID" value="NZ_JAJEPX010000035.1"/>
</dbReference>
<comment type="similarity">
    <text evidence="12">Belongs to the radical SAM superfamily. MoaA family.</text>
</comment>
<evidence type="ECO:0000313" key="16">
    <source>
        <dbReference type="Proteomes" id="UP001298753"/>
    </source>
</evidence>
<dbReference type="AlphaFoldDB" id="A0AAW4VXA4"/>
<feature type="binding site" evidence="12">
    <location>
        <position position="67"/>
    </location>
    <ligand>
        <name>S-adenosyl-L-methionine</name>
        <dbReference type="ChEBI" id="CHEBI:59789"/>
    </ligand>
</feature>
<feature type="binding site" evidence="12">
    <location>
        <position position="94"/>
    </location>
    <ligand>
        <name>GTP</name>
        <dbReference type="ChEBI" id="CHEBI:37565"/>
    </ligand>
</feature>
<dbReference type="HAMAP" id="MF_01225_B">
    <property type="entry name" value="MoaA_B"/>
    <property type="match status" value="1"/>
</dbReference>
<reference evidence="15 16" key="1">
    <citation type="submission" date="2021-10" db="EMBL/GenBank/DDBJ databases">
        <title>Anaerobic single-cell dispensing facilitates the cultivation of human gut bacteria.</title>
        <authorList>
            <person name="Afrizal A."/>
        </authorList>
    </citation>
    <scope>NUCLEOTIDE SEQUENCE [LARGE SCALE GENOMIC DNA]</scope>
    <source>
        <strain evidence="15 16">CLA-AA-H270</strain>
    </source>
</reference>
<evidence type="ECO:0000256" key="10">
    <source>
        <dbReference type="ARBA" id="ARBA00023239"/>
    </source>
</evidence>
<dbReference type="Pfam" id="PF06463">
    <property type="entry name" value="Mob_synth_C"/>
    <property type="match status" value="1"/>
</dbReference>
<dbReference type="GeneID" id="98660350"/>
<evidence type="ECO:0000256" key="12">
    <source>
        <dbReference type="HAMAP-Rule" id="MF_01225"/>
    </source>
</evidence>
<keyword evidence="4 12" id="KW-0479">Metal-binding</keyword>
<keyword evidence="10 12" id="KW-0456">Lyase</keyword>
<feature type="binding site" evidence="12">
    <location>
        <position position="155"/>
    </location>
    <ligand>
        <name>GTP</name>
        <dbReference type="ChEBI" id="CHEBI:37565"/>
    </ligand>
</feature>
<dbReference type="InterPro" id="IPR058240">
    <property type="entry name" value="rSAM_sf"/>
</dbReference>
<evidence type="ECO:0000256" key="2">
    <source>
        <dbReference type="ARBA" id="ARBA00022485"/>
    </source>
</evidence>
<feature type="domain" description="Radical SAM core" evidence="14">
    <location>
        <begin position="4"/>
        <end position="228"/>
    </location>
</feature>
<keyword evidence="8 12" id="KW-0342">GTP-binding</keyword>
<evidence type="ECO:0000256" key="4">
    <source>
        <dbReference type="ARBA" id="ARBA00022723"/>
    </source>
</evidence>
<sequence length="315" mass="34919">MLDNQGRNIRYLRLSVTDRCNFRCRYCMPAEGVCKREHSEMLSFEELTEIVRTAVSLGVSKVRLTGGEPLVRRGIVDLCRSLRAINGVRELTMTTNGALLPQYAAELKQAGVDRLNISLDTLNEDKFASLTRGGSLADTLAGLDAAWNAGFRGTKLNAVLLGGVNADEIPALAQLAQDGKYEVRFIELMPIGECADWPRERFLSADAVLHALPELQRLPNEGVAELYRMPGWKGKIGLIRPMSHRFCADCDRIRVTADGRLKPCLHSAQEIPLRGLHGENLERALREGMFRKPVSHHMQSGQPSESRRGMSQIGG</sequence>
<dbReference type="InterPro" id="IPR013785">
    <property type="entry name" value="Aldolase_TIM"/>
</dbReference>
<evidence type="ECO:0000256" key="6">
    <source>
        <dbReference type="ARBA" id="ARBA00023004"/>
    </source>
</evidence>
<dbReference type="CDD" id="cd21117">
    <property type="entry name" value="Twitch_MoaA"/>
    <property type="match status" value="1"/>
</dbReference>
<dbReference type="PANTHER" id="PTHR22960:SF0">
    <property type="entry name" value="MOLYBDENUM COFACTOR BIOSYNTHESIS PROTEIN 1"/>
    <property type="match status" value="1"/>
</dbReference>
<organism evidence="15 16">
    <name type="scientific">Agathobaculum butyriciproducens</name>
    <dbReference type="NCBI Taxonomy" id="1628085"/>
    <lineage>
        <taxon>Bacteria</taxon>
        <taxon>Bacillati</taxon>
        <taxon>Bacillota</taxon>
        <taxon>Clostridia</taxon>
        <taxon>Eubacteriales</taxon>
        <taxon>Butyricicoccaceae</taxon>
        <taxon>Agathobaculum</taxon>
    </lineage>
</organism>
<feature type="binding site" evidence="12">
    <location>
        <position position="264"/>
    </location>
    <ligand>
        <name>[4Fe-4S] cluster</name>
        <dbReference type="ChEBI" id="CHEBI:49883"/>
        <label>2</label>
        <note>4Fe-4S-substrate</note>
    </ligand>
</feature>
<dbReference type="GO" id="GO:0061799">
    <property type="term" value="F:cyclic pyranopterin monophosphate synthase activity"/>
    <property type="evidence" value="ECO:0007669"/>
    <property type="project" value="TreeGrafter"/>
</dbReference>
<gene>
    <name evidence="12 15" type="primary">moaA</name>
    <name evidence="15" type="ORF">LKD22_10170</name>
</gene>
<dbReference type="GO" id="GO:0061798">
    <property type="term" value="F:GTP 3',8'-cyclase activity"/>
    <property type="evidence" value="ECO:0007669"/>
    <property type="project" value="UniProtKB-UniRule"/>
</dbReference>
<dbReference type="GO" id="GO:0006777">
    <property type="term" value="P:Mo-molybdopterin cofactor biosynthetic process"/>
    <property type="evidence" value="ECO:0007669"/>
    <property type="project" value="UniProtKB-UniRule"/>
</dbReference>
<evidence type="ECO:0000256" key="3">
    <source>
        <dbReference type="ARBA" id="ARBA00022691"/>
    </source>
</evidence>
<dbReference type="InterPro" id="IPR040064">
    <property type="entry name" value="MoaA-like"/>
</dbReference>
<comment type="subunit">
    <text evidence="12">Monomer and homodimer.</text>
</comment>
<proteinExistence type="inferred from homology"/>
<dbReference type="PROSITE" id="PS51918">
    <property type="entry name" value="RADICAL_SAM"/>
    <property type="match status" value="1"/>
</dbReference>
<comment type="catalytic activity">
    <reaction evidence="11 12">
        <text>GTP + AH2 + S-adenosyl-L-methionine = (8S)-3',8-cyclo-7,8-dihydroguanosine 5'-triphosphate + 5'-deoxyadenosine + L-methionine + A + H(+)</text>
        <dbReference type="Rhea" id="RHEA:49576"/>
        <dbReference type="ChEBI" id="CHEBI:13193"/>
        <dbReference type="ChEBI" id="CHEBI:15378"/>
        <dbReference type="ChEBI" id="CHEBI:17319"/>
        <dbReference type="ChEBI" id="CHEBI:17499"/>
        <dbReference type="ChEBI" id="CHEBI:37565"/>
        <dbReference type="ChEBI" id="CHEBI:57844"/>
        <dbReference type="ChEBI" id="CHEBI:59789"/>
        <dbReference type="ChEBI" id="CHEBI:131766"/>
        <dbReference type="EC" id="4.1.99.22"/>
    </reaction>
</comment>
<dbReference type="InterPro" id="IPR013483">
    <property type="entry name" value="MoaA"/>
</dbReference>
<evidence type="ECO:0000256" key="13">
    <source>
        <dbReference type="SAM" id="MobiDB-lite"/>
    </source>
</evidence>
<dbReference type="InterPro" id="IPR007197">
    <property type="entry name" value="rSAM"/>
</dbReference>
<accession>A0AAW4VXA4</accession>
<dbReference type="SMART" id="SM00729">
    <property type="entry name" value="Elp3"/>
    <property type="match status" value="1"/>
</dbReference>
<dbReference type="SUPFAM" id="SSF102114">
    <property type="entry name" value="Radical SAM enzymes"/>
    <property type="match status" value="1"/>
</dbReference>
<dbReference type="EMBL" id="JAJEPX010000035">
    <property type="protein sequence ID" value="MCC2177485.1"/>
    <property type="molecule type" value="Genomic_DNA"/>
</dbReference>
<dbReference type="InterPro" id="IPR006638">
    <property type="entry name" value="Elp3/MiaA/NifB-like_rSAM"/>
</dbReference>
<feature type="binding site" evidence="12">
    <location>
        <position position="247"/>
    </location>
    <ligand>
        <name>[4Fe-4S] cluster</name>
        <dbReference type="ChEBI" id="CHEBI:49883"/>
        <label>2</label>
        <note>4Fe-4S-substrate</note>
    </ligand>
</feature>
<feature type="region of interest" description="Disordered" evidence="13">
    <location>
        <begin position="293"/>
        <end position="315"/>
    </location>
</feature>
<dbReference type="GO" id="GO:0005525">
    <property type="term" value="F:GTP binding"/>
    <property type="evidence" value="ECO:0007669"/>
    <property type="project" value="UniProtKB-UniRule"/>
</dbReference>
<dbReference type="EC" id="4.1.99.22" evidence="1 12"/>
<feature type="binding site" evidence="12">
    <location>
        <position position="26"/>
    </location>
    <ligand>
        <name>S-adenosyl-L-methionine</name>
        <dbReference type="ChEBI" id="CHEBI:59789"/>
    </ligand>
</feature>
<feature type="binding site" evidence="12">
    <location>
        <position position="63"/>
    </location>
    <ligand>
        <name>GTP</name>
        <dbReference type="ChEBI" id="CHEBI:37565"/>
    </ligand>
</feature>
<keyword evidence="6 12" id="KW-0408">Iron</keyword>
<dbReference type="InterPro" id="IPR010505">
    <property type="entry name" value="MoaA_twitch"/>
</dbReference>
<keyword evidence="5 12" id="KW-0547">Nucleotide-binding</keyword>
<comment type="pathway">
    <text evidence="12">Cofactor biosynthesis; molybdopterin biosynthesis.</text>
</comment>
<dbReference type="SFLD" id="SFLDG01386">
    <property type="entry name" value="main_SPASM_domain-containing"/>
    <property type="match status" value="1"/>
</dbReference>
<keyword evidence="9 12" id="KW-0501">Molybdenum cofactor biosynthesis</keyword>
<dbReference type="InterPro" id="IPR050105">
    <property type="entry name" value="MoCo_biosynth_MoaA/MoaC"/>
</dbReference>
<keyword evidence="7 12" id="KW-0411">Iron-sulfur</keyword>
<dbReference type="NCBIfam" id="TIGR02666">
    <property type="entry name" value="moaA"/>
    <property type="match status" value="1"/>
</dbReference>
<dbReference type="SFLD" id="SFLDG01067">
    <property type="entry name" value="SPASM/twitch_domain_containing"/>
    <property type="match status" value="1"/>
</dbReference>
<dbReference type="GO" id="GO:0046872">
    <property type="term" value="F:metal ion binding"/>
    <property type="evidence" value="ECO:0007669"/>
    <property type="project" value="UniProtKB-KW"/>
</dbReference>
<dbReference type="Pfam" id="PF04055">
    <property type="entry name" value="Radical_SAM"/>
    <property type="match status" value="1"/>
</dbReference>
<dbReference type="PANTHER" id="PTHR22960">
    <property type="entry name" value="MOLYBDOPTERIN COFACTOR SYNTHESIS PROTEIN A"/>
    <property type="match status" value="1"/>
</dbReference>
<evidence type="ECO:0000313" key="15">
    <source>
        <dbReference type="EMBL" id="MCC2177485.1"/>
    </source>
</evidence>
<comment type="caution">
    <text evidence="15">The sequence shown here is derived from an EMBL/GenBank/DDBJ whole genome shotgun (WGS) entry which is preliminary data.</text>
</comment>
<keyword evidence="3 12" id="KW-0949">S-adenosyl-L-methionine</keyword>
<dbReference type="GO" id="GO:1904047">
    <property type="term" value="F:S-adenosyl-L-methionine binding"/>
    <property type="evidence" value="ECO:0007669"/>
    <property type="project" value="UniProtKB-UniRule"/>
</dbReference>
<protein>
    <recommendedName>
        <fullName evidence="1 12">GTP 3',8-cyclase</fullName>
        <ecNumber evidence="1 12">4.1.99.22</ecNumber>
    </recommendedName>
    <alternativeName>
        <fullName evidence="12">Molybdenum cofactor biosynthesis protein A</fullName>
    </alternativeName>
</protein>
<dbReference type="Proteomes" id="UP001298753">
    <property type="component" value="Unassembled WGS sequence"/>
</dbReference>
<dbReference type="GO" id="GO:0051539">
    <property type="term" value="F:4 iron, 4 sulfur cluster binding"/>
    <property type="evidence" value="ECO:0007669"/>
    <property type="project" value="UniProtKB-UniRule"/>
</dbReference>
<dbReference type="PROSITE" id="PS01305">
    <property type="entry name" value="MOAA_NIFB_PQQE"/>
    <property type="match status" value="1"/>
</dbReference>
<feature type="binding site" evidence="12">
    <location>
        <position position="24"/>
    </location>
    <ligand>
        <name>[4Fe-4S] cluster</name>
        <dbReference type="ChEBI" id="CHEBI:49883"/>
        <label>1</label>
        <note>4Fe-4S-S-AdoMet</note>
    </ligand>
</feature>
<dbReference type="SFLD" id="SFLDS00029">
    <property type="entry name" value="Radical_SAM"/>
    <property type="match status" value="1"/>
</dbReference>
<evidence type="ECO:0000256" key="1">
    <source>
        <dbReference type="ARBA" id="ARBA00012167"/>
    </source>
</evidence>
<evidence type="ECO:0000256" key="5">
    <source>
        <dbReference type="ARBA" id="ARBA00022741"/>
    </source>
</evidence>
<feature type="binding site" evidence="12">
    <location>
        <position position="189"/>
    </location>
    <ligand>
        <name>S-adenosyl-L-methionine</name>
        <dbReference type="ChEBI" id="CHEBI:59789"/>
    </ligand>
</feature>
<dbReference type="InterPro" id="IPR000385">
    <property type="entry name" value="MoaA_NifB_PqqE_Fe-S-bd_CS"/>
</dbReference>
<dbReference type="CDD" id="cd01335">
    <property type="entry name" value="Radical_SAM"/>
    <property type="match status" value="1"/>
</dbReference>